<evidence type="ECO:0000256" key="1">
    <source>
        <dbReference type="ARBA" id="ARBA00007953"/>
    </source>
</evidence>
<evidence type="ECO:0000313" key="6">
    <source>
        <dbReference type="Proteomes" id="UP000001106"/>
    </source>
</evidence>
<dbReference type="PANTHER" id="PTHR13326:SF21">
    <property type="entry name" value="PSEUDOURIDYLATE SYNTHASE PUS7L"/>
    <property type="match status" value="1"/>
</dbReference>
<dbReference type="PROSITE" id="PS50984">
    <property type="entry name" value="TRUD"/>
    <property type="match status" value="1"/>
</dbReference>
<dbReference type="Gene3D" id="3.30.2350.20">
    <property type="entry name" value="TruD, catalytic domain"/>
    <property type="match status" value="1"/>
</dbReference>
<feature type="domain" description="TRUD" evidence="4">
    <location>
        <begin position="138"/>
        <end position="355"/>
    </location>
</feature>
<keyword evidence="2" id="KW-0819">tRNA processing</keyword>
<dbReference type="RefSeq" id="WP_011973869.1">
    <property type="nucleotide sequence ID" value="NC_009635.1"/>
</dbReference>
<dbReference type="InterPro" id="IPR020103">
    <property type="entry name" value="PsdUridine_synth_cat_dom_sf"/>
</dbReference>
<dbReference type="Pfam" id="PF01142">
    <property type="entry name" value="TruD"/>
    <property type="match status" value="1"/>
</dbReference>
<name>A6UW65_META3</name>
<dbReference type="PANTHER" id="PTHR13326">
    <property type="entry name" value="TRNA PSEUDOURIDINE SYNTHASE D"/>
    <property type="match status" value="1"/>
</dbReference>
<dbReference type="InterPro" id="IPR011760">
    <property type="entry name" value="PsdUridine_synth_TruD_insert"/>
</dbReference>
<dbReference type="AlphaFoldDB" id="A6UW65"/>
<sequence>MKLRQTNGDFIVNEILDNEFIKENPSGNYSLYILKKSNIENLKALNYISKNCNIPINDIGYCGLKDKYAITTQYISIPTKYDKIELNEKNLTLKYLKTINSPLKIGSLMGNSFKITVRAIDKNDFSNISKNLQNLEQGAPNYFDDQRFGSVFHNQFIAKYYLKGEYEKALKIILTEYTRSENKRIKDLKRNIKKNWNKWDNIIEYIKNNKINSKMFVNIIKYLNNPERNNNYKEAFKYVDNRLKKLFVLSYQSYLWNECIKELLKTKLPKEQRKYVDYSCGTFLYYSKIDNELFNTLKKDKFPTIAPDIDYNNHKDEYYNIILKILRKERASLKDFNNLMELNKLSYVERDILNIPKNIKYGDFEPDEFNKGKYKITIEFELNKGSYATIIIKRIFNIQ</sequence>
<dbReference type="PROSITE" id="PS01268">
    <property type="entry name" value="UPF0024"/>
    <property type="match status" value="1"/>
</dbReference>
<dbReference type="NCBIfam" id="NF002160">
    <property type="entry name" value="PRK00984.2-5"/>
    <property type="match status" value="1"/>
</dbReference>
<dbReference type="eggNOG" id="arCOG04252">
    <property type="taxonomic scope" value="Archaea"/>
</dbReference>
<comment type="similarity">
    <text evidence="1">Belongs to the pseudouridine synthase TruD family.</text>
</comment>
<dbReference type="GeneID" id="5326725"/>
<dbReference type="Proteomes" id="UP000001106">
    <property type="component" value="Chromosome"/>
</dbReference>
<dbReference type="NCBIfam" id="NF002156">
    <property type="entry name" value="PRK00984.2-1"/>
    <property type="match status" value="1"/>
</dbReference>
<proteinExistence type="inferred from homology"/>
<protein>
    <submittedName>
        <fullName evidence="5">tRNA pseudouridine synthase D TruD</fullName>
    </submittedName>
</protein>
<dbReference type="GO" id="GO:0001522">
    <property type="term" value="P:pseudouridine synthesis"/>
    <property type="evidence" value="ECO:0007669"/>
    <property type="project" value="InterPro"/>
</dbReference>
<gene>
    <name evidence="5" type="ordered locus">Maeo_1160</name>
</gene>
<evidence type="ECO:0000256" key="3">
    <source>
        <dbReference type="ARBA" id="ARBA00023235"/>
    </source>
</evidence>
<dbReference type="PIRSF" id="PIRSF037016">
    <property type="entry name" value="Pseudouridin_synth_euk_prd"/>
    <property type="match status" value="1"/>
</dbReference>
<dbReference type="Gene3D" id="3.30.70.3160">
    <property type="match status" value="1"/>
</dbReference>
<dbReference type="GO" id="GO:0003723">
    <property type="term" value="F:RNA binding"/>
    <property type="evidence" value="ECO:0007669"/>
    <property type="project" value="InterPro"/>
</dbReference>
<reference evidence="5" key="1">
    <citation type="submission" date="2007-06" db="EMBL/GenBank/DDBJ databases">
        <title>Complete sequence of Methanococcus aeolicus Nankai-3.</title>
        <authorList>
            <consortium name="US DOE Joint Genome Institute"/>
            <person name="Copeland A."/>
            <person name="Lucas S."/>
            <person name="Lapidus A."/>
            <person name="Barry K."/>
            <person name="Glavina del Rio T."/>
            <person name="Dalin E."/>
            <person name="Tice H."/>
            <person name="Pitluck S."/>
            <person name="Chain P."/>
            <person name="Malfatti S."/>
            <person name="Shin M."/>
            <person name="Vergez L."/>
            <person name="Schmutz J."/>
            <person name="Larimer F."/>
            <person name="Land M."/>
            <person name="Hauser L."/>
            <person name="Kyrpides N."/>
            <person name="Lykidis A."/>
            <person name="Sieprawska-Lupa M."/>
            <person name="Whitman W.B."/>
            <person name="Richardson P."/>
        </authorList>
    </citation>
    <scope>NUCLEOTIDE SEQUENCE [LARGE SCALE GENOMIC DNA]</scope>
    <source>
        <strain evidence="5">Nankai-3</strain>
    </source>
</reference>
<dbReference type="HOGENOM" id="CLU_005281_4_1_2"/>
<organism evidence="5 6">
    <name type="scientific">Methanococcus aeolicus (strain ATCC BAA-1280 / DSM 17508 / OCM 812 / Nankai-3)</name>
    <dbReference type="NCBI Taxonomy" id="419665"/>
    <lineage>
        <taxon>Archaea</taxon>
        <taxon>Methanobacteriati</taxon>
        <taxon>Methanobacteriota</taxon>
        <taxon>Methanomada group</taxon>
        <taxon>Methanococci</taxon>
        <taxon>Methanococcales</taxon>
        <taxon>Methanococcaceae</taxon>
        <taxon>Methanococcus</taxon>
    </lineage>
</organism>
<dbReference type="Gene3D" id="1.10.1510.30">
    <property type="match status" value="1"/>
</dbReference>
<dbReference type="STRING" id="419665.Maeo_1160"/>
<dbReference type="FunFam" id="3.30.70.3160:FF:000001">
    <property type="entry name" value="Probable tRNA pseudouridine synthase D"/>
    <property type="match status" value="1"/>
</dbReference>
<dbReference type="EMBL" id="CP000743">
    <property type="protein sequence ID" value="ABR56737.1"/>
    <property type="molecule type" value="Genomic_DNA"/>
</dbReference>
<evidence type="ECO:0000259" key="4">
    <source>
        <dbReference type="PROSITE" id="PS50984"/>
    </source>
</evidence>
<dbReference type="GO" id="GO:0009982">
    <property type="term" value="F:pseudouridine synthase activity"/>
    <property type="evidence" value="ECO:0007669"/>
    <property type="project" value="InterPro"/>
</dbReference>
<evidence type="ECO:0000256" key="2">
    <source>
        <dbReference type="ARBA" id="ARBA00022694"/>
    </source>
</evidence>
<keyword evidence="6" id="KW-1185">Reference proteome</keyword>
<keyword evidence="3" id="KW-0413">Isomerase</keyword>
<dbReference type="OrthoDB" id="1798at2157"/>
<dbReference type="KEGG" id="mae:Maeo_1160"/>
<dbReference type="InterPro" id="IPR020119">
    <property type="entry name" value="PsdUridine_synth_TruD_CS"/>
</dbReference>
<dbReference type="InterPro" id="IPR042214">
    <property type="entry name" value="TruD_catalytic"/>
</dbReference>
<dbReference type="GO" id="GO:0008033">
    <property type="term" value="P:tRNA processing"/>
    <property type="evidence" value="ECO:0007669"/>
    <property type="project" value="UniProtKB-KW"/>
</dbReference>
<accession>A6UW65</accession>
<dbReference type="SUPFAM" id="SSF55120">
    <property type="entry name" value="Pseudouridine synthase"/>
    <property type="match status" value="1"/>
</dbReference>
<dbReference type="InterPro" id="IPR001656">
    <property type="entry name" value="PsdUridine_synth_TruD"/>
</dbReference>
<evidence type="ECO:0000313" key="5">
    <source>
        <dbReference type="EMBL" id="ABR56737.1"/>
    </source>
</evidence>